<dbReference type="InterPro" id="IPR036291">
    <property type="entry name" value="NAD(P)-bd_dom_sf"/>
</dbReference>
<evidence type="ECO:0000259" key="4">
    <source>
        <dbReference type="SMART" id="SM00822"/>
    </source>
</evidence>
<dbReference type="EMBL" id="PFFQ01000053">
    <property type="protein sequence ID" value="PIW15267.1"/>
    <property type="molecule type" value="Genomic_DNA"/>
</dbReference>
<dbReference type="CDD" id="cd05374">
    <property type="entry name" value="17beta-HSD-like_SDR_c"/>
    <property type="match status" value="1"/>
</dbReference>
<dbReference type="Proteomes" id="UP000231019">
    <property type="component" value="Unassembled WGS sequence"/>
</dbReference>
<proteinExistence type="inferred from homology"/>
<sequence length="274" mass="30013">MSKKVVLITGASSGMGKVTALHLLQAGYTVYGAARRVELMQELEQAGGHPLKMDVTDADQVKAAVEQIMAQEGRIDVLINNAGYGSYGSVEETSIEEAKRQFEVNNFGLARLTQAVIPHMRKQGAGRIINISSMGGKIYFPLGAWYHASKHALEGWSDCLRIELKPFGIDVVIIEPGVIATEFGEVMSEPLLERSGQGPYAKMAKTMAKMTQESYQKPNAASPAHLIAETIAQAIQAKRPKTRYVAGKMARPMILLRKIFGDRIYDQALFGMLK</sequence>
<gene>
    <name evidence="5" type="ORF">COW36_17780</name>
</gene>
<keyword evidence="2" id="KW-0560">Oxidoreductase</keyword>
<dbReference type="Pfam" id="PF00106">
    <property type="entry name" value="adh_short"/>
    <property type="match status" value="1"/>
</dbReference>
<dbReference type="AlphaFoldDB" id="A0A2M7G152"/>
<protein>
    <submittedName>
        <fullName evidence="5">Short-chain dehydrogenase/reductase</fullName>
    </submittedName>
</protein>
<dbReference type="PRINTS" id="PR00080">
    <property type="entry name" value="SDRFAMILY"/>
</dbReference>
<evidence type="ECO:0000256" key="2">
    <source>
        <dbReference type="ARBA" id="ARBA00023002"/>
    </source>
</evidence>
<dbReference type="InterPro" id="IPR002347">
    <property type="entry name" value="SDR_fam"/>
</dbReference>
<dbReference type="PANTHER" id="PTHR44169:SF6">
    <property type="entry name" value="NADPH-DEPENDENT 1-ACYLDIHYDROXYACETONE PHOSPHATE REDUCTASE"/>
    <property type="match status" value="1"/>
</dbReference>
<organism evidence="5 6">
    <name type="scientific">bacterium (Candidatus Blackallbacteria) CG17_big_fil_post_rev_8_21_14_2_50_48_46</name>
    <dbReference type="NCBI Taxonomy" id="2014261"/>
    <lineage>
        <taxon>Bacteria</taxon>
        <taxon>Candidatus Blackallbacteria</taxon>
    </lineage>
</organism>
<evidence type="ECO:0000256" key="1">
    <source>
        <dbReference type="ARBA" id="ARBA00006484"/>
    </source>
</evidence>
<dbReference type="SUPFAM" id="SSF51735">
    <property type="entry name" value="NAD(P)-binding Rossmann-fold domains"/>
    <property type="match status" value="1"/>
</dbReference>
<accession>A0A2M7G152</accession>
<name>A0A2M7G152_9BACT</name>
<feature type="domain" description="Ketoreductase" evidence="4">
    <location>
        <begin position="4"/>
        <end position="159"/>
    </location>
</feature>
<evidence type="ECO:0000313" key="5">
    <source>
        <dbReference type="EMBL" id="PIW15267.1"/>
    </source>
</evidence>
<evidence type="ECO:0000256" key="3">
    <source>
        <dbReference type="RuleBase" id="RU000363"/>
    </source>
</evidence>
<dbReference type="GO" id="GO:0016491">
    <property type="term" value="F:oxidoreductase activity"/>
    <property type="evidence" value="ECO:0007669"/>
    <property type="project" value="UniProtKB-KW"/>
</dbReference>
<evidence type="ECO:0000313" key="6">
    <source>
        <dbReference type="Proteomes" id="UP000231019"/>
    </source>
</evidence>
<comment type="caution">
    <text evidence="5">The sequence shown here is derived from an EMBL/GenBank/DDBJ whole genome shotgun (WGS) entry which is preliminary data.</text>
</comment>
<comment type="similarity">
    <text evidence="1 3">Belongs to the short-chain dehydrogenases/reductases (SDR) family.</text>
</comment>
<dbReference type="PANTHER" id="PTHR44169">
    <property type="entry name" value="NADPH-DEPENDENT 1-ACYLDIHYDROXYACETONE PHOSPHATE REDUCTASE"/>
    <property type="match status" value="1"/>
</dbReference>
<dbReference type="PRINTS" id="PR00081">
    <property type="entry name" value="GDHRDH"/>
</dbReference>
<dbReference type="SMART" id="SM00822">
    <property type="entry name" value="PKS_KR"/>
    <property type="match status" value="1"/>
</dbReference>
<dbReference type="Gene3D" id="3.40.50.720">
    <property type="entry name" value="NAD(P)-binding Rossmann-like Domain"/>
    <property type="match status" value="1"/>
</dbReference>
<dbReference type="InterPro" id="IPR057326">
    <property type="entry name" value="KR_dom"/>
</dbReference>
<reference evidence="5 6" key="1">
    <citation type="submission" date="2017-09" db="EMBL/GenBank/DDBJ databases">
        <title>Depth-based differentiation of microbial function through sediment-hosted aquifers and enrichment of novel symbionts in the deep terrestrial subsurface.</title>
        <authorList>
            <person name="Probst A.J."/>
            <person name="Ladd B."/>
            <person name="Jarett J.K."/>
            <person name="Geller-Mcgrath D.E."/>
            <person name="Sieber C.M."/>
            <person name="Emerson J.B."/>
            <person name="Anantharaman K."/>
            <person name="Thomas B.C."/>
            <person name="Malmstrom R."/>
            <person name="Stieglmeier M."/>
            <person name="Klingl A."/>
            <person name="Woyke T."/>
            <person name="Ryan C.M."/>
            <person name="Banfield J.F."/>
        </authorList>
    </citation>
    <scope>NUCLEOTIDE SEQUENCE [LARGE SCALE GENOMIC DNA]</scope>
    <source>
        <strain evidence="5">CG17_big_fil_post_rev_8_21_14_2_50_48_46</strain>
    </source>
</reference>
<dbReference type="NCBIfam" id="NF004826">
    <property type="entry name" value="PRK06182.1"/>
    <property type="match status" value="1"/>
</dbReference>